<dbReference type="Proteomes" id="UP000775213">
    <property type="component" value="Unassembled WGS sequence"/>
</dbReference>
<organism evidence="1 2">
    <name type="scientific">Dendrobium chrysotoxum</name>
    <name type="common">Orchid</name>
    <dbReference type="NCBI Taxonomy" id="161865"/>
    <lineage>
        <taxon>Eukaryota</taxon>
        <taxon>Viridiplantae</taxon>
        <taxon>Streptophyta</taxon>
        <taxon>Embryophyta</taxon>
        <taxon>Tracheophyta</taxon>
        <taxon>Spermatophyta</taxon>
        <taxon>Magnoliopsida</taxon>
        <taxon>Liliopsida</taxon>
        <taxon>Asparagales</taxon>
        <taxon>Orchidaceae</taxon>
        <taxon>Epidendroideae</taxon>
        <taxon>Malaxideae</taxon>
        <taxon>Dendrobiinae</taxon>
        <taxon>Dendrobium</taxon>
    </lineage>
</organism>
<evidence type="ECO:0000313" key="2">
    <source>
        <dbReference type="Proteomes" id="UP000775213"/>
    </source>
</evidence>
<name>A0AAV7GWU5_DENCH</name>
<keyword evidence="2" id="KW-1185">Reference proteome</keyword>
<accession>A0AAV7GWU5</accession>
<reference evidence="1 2" key="1">
    <citation type="journal article" date="2021" name="Hortic Res">
        <title>Chromosome-scale assembly of the Dendrobium chrysotoxum genome enhances the understanding of orchid evolution.</title>
        <authorList>
            <person name="Zhang Y."/>
            <person name="Zhang G.Q."/>
            <person name="Zhang D."/>
            <person name="Liu X.D."/>
            <person name="Xu X.Y."/>
            <person name="Sun W.H."/>
            <person name="Yu X."/>
            <person name="Zhu X."/>
            <person name="Wang Z.W."/>
            <person name="Zhao X."/>
            <person name="Zhong W.Y."/>
            <person name="Chen H."/>
            <person name="Yin W.L."/>
            <person name="Huang T."/>
            <person name="Niu S.C."/>
            <person name="Liu Z.J."/>
        </authorList>
    </citation>
    <scope>NUCLEOTIDE SEQUENCE [LARGE SCALE GENOMIC DNA]</scope>
    <source>
        <strain evidence="1">Lindl</strain>
    </source>
</reference>
<sequence length="106" mass="11678">MRAPHGSHLSTEPLLGFLGQFLIQPLHGYGHHLAVVQRDFPFEDGGEVSIAYVFGKTVRGLHQLLVSKGSRRQPSRQAGLHVSAELLVARAAVFVEEEDGDSHRKE</sequence>
<dbReference type="EMBL" id="JAGFBR010000010">
    <property type="protein sequence ID" value="KAH0460208.1"/>
    <property type="molecule type" value="Genomic_DNA"/>
</dbReference>
<dbReference type="AlphaFoldDB" id="A0AAV7GWU5"/>
<proteinExistence type="predicted"/>
<gene>
    <name evidence="1" type="ORF">IEQ34_010871</name>
</gene>
<evidence type="ECO:0000313" key="1">
    <source>
        <dbReference type="EMBL" id="KAH0460208.1"/>
    </source>
</evidence>
<comment type="caution">
    <text evidence="1">The sequence shown here is derived from an EMBL/GenBank/DDBJ whole genome shotgun (WGS) entry which is preliminary data.</text>
</comment>
<protein>
    <submittedName>
        <fullName evidence="1">Uncharacterized protein</fullName>
    </submittedName>
</protein>